<keyword evidence="2" id="KW-1185">Reference proteome</keyword>
<comment type="caution">
    <text evidence="1">The sequence shown here is derived from an EMBL/GenBank/DDBJ whole genome shotgun (WGS) entry which is preliminary data.</text>
</comment>
<accession>A0A1A5YJQ3</accession>
<proteinExistence type="predicted"/>
<dbReference type="Proteomes" id="UP000092024">
    <property type="component" value="Unassembled WGS sequence"/>
</dbReference>
<evidence type="ECO:0000313" key="1">
    <source>
        <dbReference type="EMBL" id="OBR65620.1"/>
    </source>
</evidence>
<dbReference type="AlphaFoldDB" id="A0A1A5YJQ3"/>
<organism evidence="1 2">
    <name type="scientific">Paenibacillus oryzae</name>
    <dbReference type="NCBI Taxonomy" id="1844972"/>
    <lineage>
        <taxon>Bacteria</taxon>
        <taxon>Bacillati</taxon>
        <taxon>Bacillota</taxon>
        <taxon>Bacilli</taxon>
        <taxon>Bacillales</taxon>
        <taxon>Paenibacillaceae</taxon>
        <taxon>Paenibacillus</taxon>
    </lineage>
</organism>
<sequence length="62" mass="7019">MDIARTIWAFDQDGLFETLGFEAQPSIKMLDCVVKDPNPKALIVDYDLNHEKSGTGIFARYI</sequence>
<protein>
    <submittedName>
        <fullName evidence="1">Uncharacterized protein</fullName>
    </submittedName>
</protein>
<gene>
    <name evidence="1" type="ORF">A7K91_13630</name>
</gene>
<evidence type="ECO:0000313" key="2">
    <source>
        <dbReference type="Proteomes" id="UP000092024"/>
    </source>
</evidence>
<dbReference type="EMBL" id="LYPA01000054">
    <property type="protein sequence ID" value="OBR65620.1"/>
    <property type="molecule type" value="Genomic_DNA"/>
</dbReference>
<name>A0A1A5YJQ3_9BACL</name>
<reference evidence="1 2" key="1">
    <citation type="submission" date="2016-05" db="EMBL/GenBank/DDBJ databases">
        <title>Paenibacillus oryzae. sp. nov., isolated from the rice root.</title>
        <authorList>
            <person name="Zhang J."/>
            <person name="Zhang X."/>
        </authorList>
    </citation>
    <scope>NUCLEOTIDE SEQUENCE [LARGE SCALE GENOMIC DNA]</scope>
    <source>
        <strain evidence="1 2">1DrF-4</strain>
    </source>
</reference>